<evidence type="ECO:0000259" key="6">
    <source>
        <dbReference type="Pfam" id="PF13476"/>
    </source>
</evidence>
<feature type="region of interest" description="Disordered" evidence="5">
    <location>
        <begin position="547"/>
        <end position="576"/>
    </location>
</feature>
<reference evidence="7 8" key="1">
    <citation type="submission" date="2018-05" db="EMBL/GenBank/DDBJ databases">
        <title>Genomic Encyclopedia of Type Strains, Phase III (KMG-III): the genomes of soil and plant-associated and newly described type strains.</title>
        <authorList>
            <person name="Whitman W."/>
        </authorList>
    </citation>
    <scope>NUCLEOTIDE SEQUENCE [LARGE SCALE GENOMIC DNA]</scope>
    <source>
        <strain evidence="7 8">CECT 5696</strain>
    </source>
</reference>
<dbReference type="OrthoDB" id="9795626at2"/>
<keyword evidence="7" id="KW-0269">Exonuclease</keyword>
<evidence type="ECO:0000313" key="8">
    <source>
        <dbReference type="Proteomes" id="UP000246635"/>
    </source>
</evidence>
<name>A0A2V2YSE2_9BACL</name>
<dbReference type="Gene3D" id="3.40.50.300">
    <property type="entry name" value="P-loop containing nucleotide triphosphate hydrolases"/>
    <property type="match status" value="2"/>
</dbReference>
<evidence type="ECO:0000256" key="4">
    <source>
        <dbReference type="SAM" id="Coils"/>
    </source>
</evidence>
<organism evidence="7 8">
    <name type="scientific">Paenibacillus cellulosilyticus</name>
    <dbReference type="NCBI Taxonomy" id="375489"/>
    <lineage>
        <taxon>Bacteria</taxon>
        <taxon>Bacillati</taxon>
        <taxon>Bacillota</taxon>
        <taxon>Bacilli</taxon>
        <taxon>Bacillales</taxon>
        <taxon>Paenibacillaceae</taxon>
        <taxon>Paenibacillus</taxon>
    </lineage>
</organism>
<evidence type="ECO:0000256" key="3">
    <source>
        <dbReference type="ARBA" id="ARBA00013368"/>
    </source>
</evidence>
<dbReference type="GO" id="GO:0016887">
    <property type="term" value="F:ATP hydrolysis activity"/>
    <property type="evidence" value="ECO:0007669"/>
    <property type="project" value="InterPro"/>
</dbReference>
<dbReference type="RefSeq" id="WP_110044631.1">
    <property type="nucleotide sequence ID" value="NZ_CP054613.1"/>
</dbReference>
<dbReference type="Pfam" id="PF13476">
    <property type="entry name" value="AAA_23"/>
    <property type="match status" value="1"/>
</dbReference>
<dbReference type="GO" id="GO:0006302">
    <property type="term" value="P:double-strand break repair"/>
    <property type="evidence" value="ECO:0007669"/>
    <property type="project" value="InterPro"/>
</dbReference>
<accession>A0A2V2YSE2</accession>
<sequence length="1031" mass="113628">MRPIKLTLTAFGPYRDGETIDFTELGNHRLFVISGNTGAGKTTIFDAICFALYGAASGEDRAETRMLRSHFAGDDSFTSVEFDFAVGKRSYRVFRQLPHRKAGNKNETPGKAELYETTSGEAVPCVDRFMITDVNNKLESIIGLTKDQFNQIVMLPQGEFRKLLTSDTDNKEDILRRIFRTDLYRKLEERFQQQHRELKDEATKARTRLDVVIGQAGDTLPQRAESALADVLAQQYRGVAQMLDALAQEAAHYREAAGAAEGRKAAASERLAAEEAQLREALARNGRFAELAARKARAAELAQQRPAAEAREQQLALAERAARLEPHEERAARAAADAAAKRERLAAALAAAEAAAASLADAEQRQRAEAAREPERRAAEREAERLAALAPLVQTLAERRGEVERLLGAERTLAAKQQEADRALAQLRETKQATAARIAEAEAATAKLPELQEQLQRLRDKLRLLMELTEASKRFNEFTRLEAEHKQVVQKLRSEHDRLESAWLEGQASLLAVHLHDGKPCPVCGSADHPAKAQPSAELPSREALQQLKQQLQKAEHELSTASAQAASAQEGRDRRSGDIAEYGILLNADLAEQQAATTKEGSRLREETDRLKQIYSELAALREQSAEADRQLDARLREKDELAARLQAVTADRSAKQSRLETELEAIEEQLRTPEQLNAKLTAIRQAADKLGAAWKLAEEALQAATTKCAEQRAAAEQLAHTVTEAEAEQSEAAARFRSELAKDGFSDVDSYRAVKLPESTRASLKAEAQAYRTAVAAAAEGIAQLEQELADLSPMDIAPLEQSLVTLRSELEQSLSHLQTAVQYANEADRLRAAVAEAGGRCTELERRLEQVADLYSMMKGDNALKISFERYILIEYLDQILHAANVRLRGLSDGQFVLQRSDRLEARGKQSGLGLDVYDAYTGQNRDVKSLSGGEKFNASLALALGMTDVIQSHQGGISIEMMFIDEGFGSLDEESLGKAIMTLIDLQKAGRMIGVISHVQELKQAFPAMLEVTKTKEGHSRTSIVVK</sequence>
<keyword evidence="7" id="KW-0540">Nuclease</keyword>
<keyword evidence="8" id="KW-1185">Reference proteome</keyword>
<dbReference type="AlphaFoldDB" id="A0A2V2YSE2"/>
<evidence type="ECO:0000256" key="5">
    <source>
        <dbReference type="SAM" id="MobiDB-lite"/>
    </source>
</evidence>
<comment type="caution">
    <text evidence="7">The sequence shown here is derived from an EMBL/GenBank/DDBJ whole genome shotgun (WGS) entry which is preliminary data.</text>
</comment>
<comment type="similarity">
    <text evidence="1">Belongs to the SMC family. SbcC subfamily.</text>
</comment>
<feature type="domain" description="Rad50/SbcC-type AAA" evidence="6">
    <location>
        <begin position="5"/>
        <end position="206"/>
    </location>
</feature>
<comment type="subunit">
    <text evidence="2">Heterodimer of SbcC and SbcD.</text>
</comment>
<dbReference type="PANTHER" id="PTHR32114">
    <property type="entry name" value="ABC TRANSPORTER ABCH.3"/>
    <property type="match status" value="1"/>
</dbReference>
<keyword evidence="4" id="KW-0175">Coiled coil</keyword>
<feature type="coiled-coil region" evidence="4">
    <location>
        <begin position="605"/>
        <end position="639"/>
    </location>
</feature>
<evidence type="ECO:0000313" key="7">
    <source>
        <dbReference type="EMBL" id="PWW01128.1"/>
    </source>
</evidence>
<dbReference type="GO" id="GO:0004527">
    <property type="term" value="F:exonuclease activity"/>
    <property type="evidence" value="ECO:0007669"/>
    <property type="project" value="UniProtKB-KW"/>
</dbReference>
<dbReference type="Proteomes" id="UP000246635">
    <property type="component" value="Unassembled WGS sequence"/>
</dbReference>
<proteinExistence type="inferred from homology"/>
<evidence type="ECO:0000256" key="2">
    <source>
        <dbReference type="ARBA" id="ARBA00011322"/>
    </source>
</evidence>
<feature type="coiled-coil region" evidence="4">
    <location>
        <begin position="406"/>
        <end position="502"/>
    </location>
</feature>
<dbReference type="EMBL" id="QGTQ01000010">
    <property type="protein sequence ID" value="PWW01128.1"/>
    <property type="molecule type" value="Genomic_DNA"/>
</dbReference>
<feature type="coiled-coil region" evidence="4">
    <location>
        <begin position="335"/>
        <end position="365"/>
    </location>
</feature>
<dbReference type="PANTHER" id="PTHR32114:SF2">
    <property type="entry name" value="ABC TRANSPORTER ABCH.3"/>
    <property type="match status" value="1"/>
</dbReference>
<gene>
    <name evidence="7" type="ORF">DFQ01_11017</name>
</gene>
<evidence type="ECO:0000256" key="1">
    <source>
        <dbReference type="ARBA" id="ARBA00006930"/>
    </source>
</evidence>
<dbReference type="InterPro" id="IPR027417">
    <property type="entry name" value="P-loop_NTPase"/>
</dbReference>
<dbReference type="Pfam" id="PF13558">
    <property type="entry name" value="SbcC_Walker_B"/>
    <property type="match status" value="1"/>
</dbReference>
<keyword evidence="7" id="KW-0378">Hydrolase</keyword>
<dbReference type="InterPro" id="IPR038729">
    <property type="entry name" value="Rad50/SbcC_AAA"/>
</dbReference>
<dbReference type="SUPFAM" id="SSF52540">
    <property type="entry name" value="P-loop containing nucleoside triphosphate hydrolases"/>
    <property type="match status" value="1"/>
</dbReference>
<protein>
    <recommendedName>
        <fullName evidence="3">Nuclease SbcCD subunit C</fullName>
    </recommendedName>
</protein>